<feature type="compositionally biased region" description="Polar residues" evidence="1">
    <location>
        <begin position="545"/>
        <end position="554"/>
    </location>
</feature>
<gene>
    <name evidence="2" type="ORF">FHL15_006158</name>
</gene>
<reference evidence="3" key="1">
    <citation type="submission" date="2019-06" db="EMBL/GenBank/DDBJ databases">
        <title>Draft genome sequence of the griseofulvin-producing fungus Xylaria cubensis strain G536.</title>
        <authorList>
            <person name="Mead M.E."/>
            <person name="Raja H.A."/>
            <person name="Steenwyk J.L."/>
            <person name="Knowles S.L."/>
            <person name="Oberlies N.H."/>
            <person name="Rokas A."/>
        </authorList>
    </citation>
    <scope>NUCLEOTIDE SEQUENCE [LARGE SCALE GENOMIC DNA]</scope>
    <source>
        <strain evidence="3">G536</strain>
    </source>
</reference>
<feature type="region of interest" description="Disordered" evidence="1">
    <location>
        <begin position="543"/>
        <end position="566"/>
    </location>
</feature>
<organism evidence="2 3">
    <name type="scientific">Xylaria flabelliformis</name>
    <dbReference type="NCBI Taxonomy" id="2512241"/>
    <lineage>
        <taxon>Eukaryota</taxon>
        <taxon>Fungi</taxon>
        <taxon>Dikarya</taxon>
        <taxon>Ascomycota</taxon>
        <taxon>Pezizomycotina</taxon>
        <taxon>Sordariomycetes</taxon>
        <taxon>Xylariomycetidae</taxon>
        <taxon>Xylariales</taxon>
        <taxon>Xylariaceae</taxon>
        <taxon>Xylaria</taxon>
    </lineage>
</organism>
<dbReference type="Proteomes" id="UP000319160">
    <property type="component" value="Unassembled WGS sequence"/>
</dbReference>
<name>A0A553HYJ9_9PEZI</name>
<dbReference type="AlphaFoldDB" id="A0A553HYJ9"/>
<protein>
    <submittedName>
        <fullName evidence="2">Uncharacterized protein</fullName>
    </submittedName>
</protein>
<comment type="caution">
    <text evidence="2">The sequence shown here is derived from an EMBL/GenBank/DDBJ whole genome shotgun (WGS) entry which is preliminary data.</text>
</comment>
<evidence type="ECO:0000256" key="1">
    <source>
        <dbReference type="SAM" id="MobiDB-lite"/>
    </source>
</evidence>
<sequence>MGIDLAFFSTGSLGWQAAVLHGKERVAEFLSNPLRQSRVPQFILDAQHPWILENQGKLERLPDAESFLCSQPQRSGKDLSENGLDVPPDLFEYLEIDNRRLGVDRPGWPNAVLRLRELHRCSAALSQVKTFKTAIRVHRGEYSHLDKRILEPHQPPREALDLFVDVLGNMTNLEILKWDIPVSDACYIERHFVERGLVLPSVRRLEPGSVSPFLVRTCPNITALEEKSYTDAPEALLQAATFAPKLTRFAMSVRHGWDLSLVQGITGFWVRYFSNRWNQKLTRLEDFVLNLPGIESLGLWGGLSRKYDSRSSLEESSLTVHASDLDVGWSGGPKCGRPFMGPRGREKKRIVLRKSAEATDRAAALVVEFLPHLTGFSIGDTQANLTRDENGTVRASFPWTGRIDQWVMECLPLEPDDKNLQPQQIMRSVHQPITSILPSSSYSNISRVQNTMLVSQFSSLPMLPLEKHYPIAFDDLPSPITPAYGFMIRSEVSMRPRNIPSFNYNPISEVSHINYSCIHDLVTVIQHASIPTRGYVRTTRKQVRVLSSRQSQPGQEKRATTRPSSETVWRLSHTGQPYNPGNTYAEAVCQAELKTEIGARNILIKLMKAFDKSHGEFDRKTRWPIYPMQVMLGRGGLDAKDRGLDARLFSATVESESSITITHLLSGSCQDSVALLINATQLHGSSP</sequence>
<keyword evidence="3" id="KW-1185">Reference proteome</keyword>
<dbReference type="EMBL" id="VFLP01000032">
    <property type="protein sequence ID" value="TRX93020.1"/>
    <property type="molecule type" value="Genomic_DNA"/>
</dbReference>
<accession>A0A553HYJ9</accession>
<proteinExistence type="predicted"/>
<evidence type="ECO:0000313" key="2">
    <source>
        <dbReference type="EMBL" id="TRX93020.1"/>
    </source>
</evidence>
<dbReference type="OrthoDB" id="3636801at2759"/>
<evidence type="ECO:0000313" key="3">
    <source>
        <dbReference type="Proteomes" id="UP000319160"/>
    </source>
</evidence>